<accession>A0A1I3CXQ7</accession>
<reference evidence="2 3" key="1">
    <citation type="submission" date="2016-10" db="EMBL/GenBank/DDBJ databases">
        <authorList>
            <person name="de Groot N.N."/>
        </authorList>
    </citation>
    <scope>NUCLEOTIDE SEQUENCE [LARGE SCALE GENOMIC DNA]</scope>
    <source>
        <strain evidence="2 3">CGMCC 1.11030</strain>
    </source>
</reference>
<gene>
    <name evidence="2" type="ORF">SAMN05216258_102267</name>
</gene>
<protein>
    <submittedName>
        <fullName evidence="2">Uncharacterized protein</fullName>
    </submittedName>
</protein>
<feature type="compositionally biased region" description="Basic and acidic residues" evidence="1">
    <location>
        <begin position="1"/>
        <end position="11"/>
    </location>
</feature>
<dbReference type="AlphaFoldDB" id="A0A1I3CXQ7"/>
<name>A0A1I3CXQ7_9RHOB</name>
<evidence type="ECO:0000256" key="1">
    <source>
        <dbReference type="SAM" id="MobiDB-lite"/>
    </source>
</evidence>
<keyword evidence="3" id="KW-1185">Reference proteome</keyword>
<evidence type="ECO:0000313" key="2">
    <source>
        <dbReference type="EMBL" id="SFH79156.1"/>
    </source>
</evidence>
<evidence type="ECO:0000313" key="3">
    <source>
        <dbReference type="Proteomes" id="UP000199377"/>
    </source>
</evidence>
<proteinExistence type="predicted"/>
<sequence length="50" mass="5120">MSCAAIEHDPDPGGNPDANLSSRRPRNLHDGTAALSARPPASGTVVPRDA</sequence>
<organism evidence="2 3">
    <name type="scientific">Albimonas pacifica</name>
    <dbReference type="NCBI Taxonomy" id="1114924"/>
    <lineage>
        <taxon>Bacteria</taxon>
        <taxon>Pseudomonadati</taxon>
        <taxon>Pseudomonadota</taxon>
        <taxon>Alphaproteobacteria</taxon>
        <taxon>Rhodobacterales</taxon>
        <taxon>Paracoccaceae</taxon>
        <taxon>Albimonas</taxon>
    </lineage>
</organism>
<dbReference type="EMBL" id="FOQH01000002">
    <property type="protein sequence ID" value="SFH79156.1"/>
    <property type="molecule type" value="Genomic_DNA"/>
</dbReference>
<dbReference type="Proteomes" id="UP000199377">
    <property type="component" value="Unassembled WGS sequence"/>
</dbReference>
<feature type="region of interest" description="Disordered" evidence="1">
    <location>
        <begin position="1"/>
        <end position="50"/>
    </location>
</feature>